<feature type="domain" description="ABC transporter" evidence="10">
    <location>
        <begin position="371"/>
        <end position="605"/>
    </location>
</feature>
<dbReference type="SUPFAM" id="SSF52540">
    <property type="entry name" value="P-loop containing nucleoside triphosphate hydrolases"/>
    <property type="match status" value="1"/>
</dbReference>
<gene>
    <name evidence="12" type="ORF">PPNSA23_06700</name>
</gene>
<keyword evidence="13" id="KW-1185">Reference proteome</keyword>
<dbReference type="PROSITE" id="PS00211">
    <property type="entry name" value="ABC_TRANSPORTER_1"/>
    <property type="match status" value="1"/>
</dbReference>
<dbReference type="InterPro" id="IPR003439">
    <property type="entry name" value="ABC_transporter-like_ATP-bd"/>
</dbReference>
<feature type="compositionally biased region" description="Basic residues" evidence="8">
    <location>
        <begin position="636"/>
        <end position="645"/>
    </location>
</feature>
<evidence type="ECO:0000256" key="7">
    <source>
        <dbReference type="ARBA" id="ARBA00023136"/>
    </source>
</evidence>
<feature type="region of interest" description="Disordered" evidence="8">
    <location>
        <begin position="625"/>
        <end position="645"/>
    </location>
</feature>
<keyword evidence="7 9" id="KW-0472">Membrane</keyword>
<dbReference type="SUPFAM" id="SSF90123">
    <property type="entry name" value="ABC transporter transmembrane region"/>
    <property type="match status" value="1"/>
</dbReference>
<dbReference type="InterPro" id="IPR036640">
    <property type="entry name" value="ABC1_TM_sf"/>
</dbReference>
<dbReference type="InterPro" id="IPR003593">
    <property type="entry name" value="AAA+_ATPase"/>
</dbReference>
<dbReference type="SMART" id="SM00382">
    <property type="entry name" value="AAA"/>
    <property type="match status" value="1"/>
</dbReference>
<evidence type="ECO:0000256" key="5">
    <source>
        <dbReference type="ARBA" id="ARBA00022840"/>
    </source>
</evidence>
<evidence type="ECO:0000256" key="1">
    <source>
        <dbReference type="ARBA" id="ARBA00004651"/>
    </source>
</evidence>
<dbReference type="GO" id="GO:0005524">
    <property type="term" value="F:ATP binding"/>
    <property type="evidence" value="ECO:0007669"/>
    <property type="project" value="UniProtKB-KW"/>
</dbReference>
<evidence type="ECO:0000256" key="8">
    <source>
        <dbReference type="SAM" id="MobiDB-lite"/>
    </source>
</evidence>
<dbReference type="Gene3D" id="1.20.1560.10">
    <property type="entry name" value="ABC transporter type 1, transmembrane domain"/>
    <property type="match status" value="1"/>
</dbReference>
<evidence type="ECO:0000256" key="6">
    <source>
        <dbReference type="ARBA" id="ARBA00022989"/>
    </source>
</evidence>
<dbReference type="InterPro" id="IPR017871">
    <property type="entry name" value="ABC_transporter-like_CS"/>
</dbReference>
<evidence type="ECO:0000256" key="3">
    <source>
        <dbReference type="ARBA" id="ARBA00022692"/>
    </source>
</evidence>
<dbReference type="InterPro" id="IPR039421">
    <property type="entry name" value="Type_1_exporter"/>
</dbReference>
<dbReference type="InterPro" id="IPR027417">
    <property type="entry name" value="P-loop_NTPase"/>
</dbReference>
<reference evidence="12 13" key="1">
    <citation type="submission" date="2024-10" db="EMBL/GenBank/DDBJ databases">
        <title>Isolation, draft genome sequencing and identification of Phyllobacterium sp. NSA23, isolated from leaf soil.</title>
        <authorList>
            <person name="Akita H."/>
        </authorList>
    </citation>
    <scope>NUCLEOTIDE SEQUENCE [LARGE SCALE GENOMIC DNA]</scope>
    <source>
        <strain evidence="12 13">NSA23</strain>
    </source>
</reference>
<feature type="transmembrane region" description="Helical" evidence="9">
    <location>
        <begin position="87"/>
        <end position="108"/>
    </location>
</feature>
<dbReference type="Gene3D" id="3.40.50.300">
    <property type="entry name" value="P-loop containing nucleotide triphosphate hydrolases"/>
    <property type="match status" value="1"/>
</dbReference>
<evidence type="ECO:0000259" key="11">
    <source>
        <dbReference type="PROSITE" id="PS50929"/>
    </source>
</evidence>
<dbReference type="Proteomes" id="UP001628091">
    <property type="component" value="Unassembled WGS sequence"/>
</dbReference>
<feature type="transmembrane region" description="Helical" evidence="9">
    <location>
        <begin position="193"/>
        <end position="212"/>
    </location>
</feature>
<evidence type="ECO:0000256" key="2">
    <source>
        <dbReference type="ARBA" id="ARBA00005417"/>
    </source>
</evidence>
<dbReference type="CDD" id="cd18552">
    <property type="entry name" value="ABC_6TM_MsbA_like"/>
    <property type="match status" value="1"/>
</dbReference>
<evidence type="ECO:0000256" key="9">
    <source>
        <dbReference type="SAM" id="Phobius"/>
    </source>
</evidence>
<evidence type="ECO:0000313" key="13">
    <source>
        <dbReference type="Proteomes" id="UP001628091"/>
    </source>
</evidence>
<accession>A0ABQ0GVN6</accession>
<proteinExistence type="inferred from homology"/>
<dbReference type="PANTHER" id="PTHR24221">
    <property type="entry name" value="ATP-BINDING CASSETTE SUB-FAMILY B"/>
    <property type="match status" value="1"/>
</dbReference>
<evidence type="ECO:0000256" key="4">
    <source>
        <dbReference type="ARBA" id="ARBA00022741"/>
    </source>
</evidence>
<dbReference type="PROSITE" id="PS50893">
    <property type="entry name" value="ABC_TRANSPORTER_2"/>
    <property type="match status" value="1"/>
</dbReference>
<feature type="domain" description="ABC transmembrane type-1" evidence="11">
    <location>
        <begin position="55"/>
        <end position="337"/>
    </location>
</feature>
<keyword evidence="4" id="KW-0547">Nucleotide-binding</keyword>
<dbReference type="PANTHER" id="PTHR24221:SF654">
    <property type="entry name" value="ATP-BINDING CASSETTE SUB-FAMILY B MEMBER 6"/>
    <property type="match status" value="1"/>
</dbReference>
<feature type="transmembrane region" description="Helical" evidence="9">
    <location>
        <begin position="53"/>
        <end position="75"/>
    </location>
</feature>
<protein>
    <submittedName>
        <fullName evidence="12">ABC transporter ATP-binding protein</fullName>
    </submittedName>
</protein>
<feature type="transmembrane region" description="Helical" evidence="9">
    <location>
        <begin position="280"/>
        <end position="299"/>
    </location>
</feature>
<comment type="caution">
    <text evidence="12">The sequence shown here is derived from an EMBL/GenBank/DDBJ whole genome shotgun (WGS) entry which is preliminary data.</text>
</comment>
<dbReference type="EMBL" id="BAAFZP010000001">
    <property type="protein sequence ID" value="GAB1580727.1"/>
    <property type="molecule type" value="Genomic_DNA"/>
</dbReference>
<name>A0ABQ0GVN6_9HYPH</name>
<dbReference type="Pfam" id="PF00005">
    <property type="entry name" value="ABC_tran"/>
    <property type="match status" value="1"/>
</dbReference>
<keyword evidence="3 9" id="KW-0812">Transmembrane</keyword>
<comment type="similarity">
    <text evidence="2">Belongs to the ABC transporter superfamily.</text>
</comment>
<comment type="subcellular location">
    <subcellularLocation>
        <location evidence="1">Cell membrane</location>
        <topology evidence="1">Multi-pass membrane protein</topology>
    </subcellularLocation>
</comment>
<sequence>MILPENLQLSGSCSGTILTVSIGQAKKKKIDPSEATRIIRRVLAENSGEYRGAYVLAIGAALTIAGTTAFVAYIMKEVIDTIFYAQRIDLIAVICGAILAAFVLRGIATYVQAVELAKIGNNLVARYQKRIFDHLMKLGLNFYNDTRSGHLAAQINQNVAGVRDLLSITITSIARDMVSLVSLVAVMFYQDPALSAIVFLIGPPLVLAVAYISRRIRSVTREVVSLNSHLLGAMQEATQGIAIVKAFTMEDQLRAKIGGLIERAEARTNKIARVSERTTPIAEILAGFAVAGVIAYGGYRAILNQQPPGAMFAFITALLLAYDPARRLARLQVGLERSLVNARMIYEILDTQPKQSDRPGAVPLTVEKGEIRFEDVHFSYSDMAPVLHGVSLVAAAGKTTAIIGASGAGKSTLIALVQRFYDIEKGRILIDGQDIAGVTVQSLRQSIAYVSQQPYLFEGTIADNIRYGRPDATMEEIIAAAELAHAHEFILQQPEGYDTPVGENGVTLSGGQRQRLSIARAIVRNAPILLLDEATSALDNESEKRVQQALDSIMQGRTTIVIAHRLSTIVNADHIVVMEAGRVVEEGRHETLIADPNSIYTRFHKLQGGADWQVVDDLIMDEMGETGEKAPEIQTKRRGKAGNKA</sequence>
<evidence type="ECO:0000313" key="12">
    <source>
        <dbReference type="EMBL" id="GAB1580727.1"/>
    </source>
</evidence>
<keyword evidence="5 12" id="KW-0067">ATP-binding</keyword>
<dbReference type="Pfam" id="PF00664">
    <property type="entry name" value="ABC_membrane"/>
    <property type="match status" value="1"/>
</dbReference>
<dbReference type="PROSITE" id="PS50929">
    <property type="entry name" value="ABC_TM1F"/>
    <property type="match status" value="1"/>
</dbReference>
<dbReference type="InterPro" id="IPR011527">
    <property type="entry name" value="ABC1_TM_dom"/>
</dbReference>
<keyword evidence="6 9" id="KW-1133">Transmembrane helix</keyword>
<feature type="compositionally biased region" description="Basic and acidic residues" evidence="8">
    <location>
        <begin position="626"/>
        <end position="635"/>
    </location>
</feature>
<organism evidence="12 13">
    <name type="scientific">Phyllobacterium phragmitis</name>
    <dbReference type="NCBI Taxonomy" id="2670329"/>
    <lineage>
        <taxon>Bacteria</taxon>
        <taxon>Pseudomonadati</taxon>
        <taxon>Pseudomonadota</taxon>
        <taxon>Alphaproteobacteria</taxon>
        <taxon>Hyphomicrobiales</taxon>
        <taxon>Phyllobacteriaceae</taxon>
        <taxon>Phyllobacterium</taxon>
    </lineage>
</organism>
<evidence type="ECO:0000259" key="10">
    <source>
        <dbReference type="PROSITE" id="PS50893"/>
    </source>
</evidence>